<comment type="caution">
    <text evidence="3">The sequence shown here is derived from an EMBL/GenBank/DDBJ whole genome shotgun (WGS) entry which is preliminary data.</text>
</comment>
<dbReference type="EMBL" id="JBHUMB010000006">
    <property type="protein sequence ID" value="MFD2742496.1"/>
    <property type="molecule type" value="Genomic_DNA"/>
</dbReference>
<gene>
    <name evidence="3" type="ORF">ACFSQ6_03735</name>
</gene>
<keyword evidence="4" id="KW-1185">Reference proteome</keyword>
<evidence type="ECO:0000259" key="2">
    <source>
        <dbReference type="Pfam" id="PF18942"/>
    </source>
</evidence>
<dbReference type="Pfam" id="PF18942">
    <property type="entry name" value="DUF5689"/>
    <property type="match status" value="1"/>
</dbReference>
<organism evidence="3 4">
    <name type="scientific">Sphingobacterium populi</name>
    <dbReference type="NCBI Taxonomy" id="1812824"/>
    <lineage>
        <taxon>Bacteria</taxon>
        <taxon>Pseudomonadati</taxon>
        <taxon>Bacteroidota</taxon>
        <taxon>Sphingobacteriia</taxon>
        <taxon>Sphingobacteriales</taxon>
        <taxon>Sphingobacteriaceae</taxon>
        <taxon>Sphingobacterium</taxon>
    </lineage>
</organism>
<feature type="domain" description="DUF5689" evidence="2">
    <location>
        <begin position="34"/>
        <end position="241"/>
    </location>
</feature>
<feature type="chain" id="PRO_5046834027" evidence="1">
    <location>
        <begin position="21"/>
        <end position="514"/>
    </location>
</feature>
<dbReference type="InterPro" id="IPR043744">
    <property type="entry name" value="DUF5689"/>
</dbReference>
<feature type="signal peptide" evidence="1">
    <location>
        <begin position="1"/>
        <end position="20"/>
    </location>
</feature>
<evidence type="ECO:0000256" key="1">
    <source>
        <dbReference type="SAM" id="SignalP"/>
    </source>
</evidence>
<reference evidence="4" key="1">
    <citation type="journal article" date="2019" name="Int. J. Syst. Evol. Microbiol.">
        <title>The Global Catalogue of Microorganisms (GCM) 10K type strain sequencing project: providing services to taxonomists for standard genome sequencing and annotation.</title>
        <authorList>
            <consortium name="The Broad Institute Genomics Platform"/>
            <consortium name="The Broad Institute Genome Sequencing Center for Infectious Disease"/>
            <person name="Wu L."/>
            <person name="Ma J."/>
        </authorList>
    </citation>
    <scope>NUCLEOTIDE SEQUENCE [LARGE SCALE GENOMIC DNA]</scope>
    <source>
        <strain evidence="4">KCTC 42247</strain>
    </source>
</reference>
<evidence type="ECO:0000313" key="3">
    <source>
        <dbReference type="EMBL" id="MFD2742496.1"/>
    </source>
</evidence>
<proteinExistence type="predicted"/>
<evidence type="ECO:0000313" key="4">
    <source>
        <dbReference type="Proteomes" id="UP001597418"/>
    </source>
</evidence>
<sequence>MNYRSLYSLLSICILLTAYACEKRNIIDGTPSPYIAIQDLRTIHKDTDVSLDPDRLSQAEKITGVVISDYRNGNVPDGMLIIQQHRRNQLHGIALQLGDDVVNYLPGDSLIVHVANKELKREGFLYISHVTPADIEKVSTAPYLTFRTITAYNAYLRPNDYEGTLVKIVGAELSPRPTDGETLEGVKHMLNGADTLSIHTQSSADFAATPLPRNVNATGILLRESNTYRRFAIWPRYHSDIEDVSDPEIPGDLGDMPLIITGFCNDPAGGDGNYEYVQLMANTDIDFSEIPFSIVTSNNAGSVMHTAGWATGGARTYKFNLTEGSVKKGEFFYVGGSQKRINGANSTSIANANWIRTITYASTLGDGLGNNNSNLLANSGNASGIALFVGTNISESTIPIDVVFYGGTGTASIIDLDLGLGYRIANNDHYTTYSRESGELTPFFSMGEGINDFRHPHHGSPTNTDIGYYFMLGGEFNTQTREWTTPRTHTLIHLDKPSTLAEIETGPGITKQVE</sequence>
<keyword evidence="1" id="KW-0732">Signal</keyword>
<dbReference type="Proteomes" id="UP001597418">
    <property type="component" value="Unassembled WGS sequence"/>
</dbReference>
<accession>A0ABW5UBI3</accession>
<dbReference type="PROSITE" id="PS51257">
    <property type="entry name" value="PROKAR_LIPOPROTEIN"/>
    <property type="match status" value="1"/>
</dbReference>
<protein>
    <submittedName>
        <fullName evidence="3">DUF5689 domain-containing protein</fullName>
    </submittedName>
</protein>
<dbReference type="RefSeq" id="WP_156472511.1">
    <property type="nucleotide sequence ID" value="NZ_JBHUMB010000006.1"/>
</dbReference>
<name>A0ABW5UBI3_9SPHI</name>